<evidence type="ECO:0000256" key="1">
    <source>
        <dbReference type="ARBA" id="ARBA00004533"/>
    </source>
</evidence>
<dbReference type="InterPro" id="IPR024961">
    <property type="entry name" value="T2SS_GspC_N"/>
</dbReference>
<dbReference type="Proteomes" id="UP000683557">
    <property type="component" value="Chromosome"/>
</dbReference>
<keyword evidence="11" id="KW-1185">Reference proteome</keyword>
<accession>A0ABX8JEU2</accession>
<gene>
    <name evidence="10" type="ORF">KP004_02265</name>
</gene>
<feature type="domain" description="Type II secretion system protein GspC N-terminal" evidence="9">
    <location>
        <begin position="17"/>
        <end position="163"/>
    </location>
</feature>
<evidence type="ECO:0000256" key="5">
    <source>
        <dbReference type="ARBA" id="ARBA00022692"/>
    </source>
</evidence>
<evidence type="ECO:0000256" key="3">
    <source>
        <dbReference type="ARBA" id="ARBA00022475"/>
    </source>
</evidence>
<evidence type="ECO:0000256" key="8">
    <source>
        <dbReference type="ARBA" id="ARBA00023136"/>
    </source>
</evidence>
<keyword evidence="3" id="KW-1003">Cell membrane</keyword>
<evidence type="ECO:0000313" key="11">
    <source>
        <dbReference type="Proteomes" id="UP000683557"/>
    </source>
</evidence>
<keyword evidence="5" id="KW-0812">Transmembrane</keyword>
<evidence type="ECO:0000313" key="10">
    <source>
        <dbReference type="EMBL" id="QWV94035.1"/>
    </source>
</evidence>
<keyword evidence="7" id="KW-1133">Transmembrane helix</keyword>
<keyword evidence="6" id="KW-0653">Protein transport</keyword>
<evidence type="ECO:0000256" key="7">
    <source>
        <dbReference type="ARBA" id="ARBA00022989"/>
    </source>
</evidence>
<comment type="subcellular location">
    <subcellularLocation>
        <location evidence="1">Cell inner membrane</location>
    </subcellularLocation>
</comment>
<keyword evidence="4" id="KW-0997">Cell inner membrane</keyword>
<evidence type="ECO:0000259" key="9">
    <source>
        <dbReference type="Pfam" id="PF11356"/>
    </source>
</evidence>
<proteinExistence type="predicted"/>
<evidence type="ECO:0000256" key="6">
    <source>
        <dbReference type="ARBA" id="ARBA00022927"/>
    </source>
</evidence>
<sequence>MPRWILPLNITLGLAITAVAALIAADLLSVKIAALYPRNAQKQVAAQSPAAPAGSQDLLSFAPILERGLFGKATQGKLTPLQQQTAAGPAAAAAARPAASVGDLVLLGTAVGSFRETFALVQKTSSHEERVFRLGDTVFSAGPLVSVKKDVAEILIGGKRVKILTPMAAAAEAAAAPAAAPAGGAGGLAASSGGGNYVIDQRALNAALDNIGQAMTDARLLPSMKDGKVEGFRASEVKPQGIFGTVGIKNGDVLLRMNDFPIDSPEKAIQSFASLKGQSRIKLDLIRDGQPTTFNYDIR</sequence>
<organism evidence="10 11">
    <name type="scientific">Geomonas oryzisoli</name>
    <dbReference type="NCBI Taxonomy" id="2847992"/>
    <lineage>
        <taxon>Bacteria</taxon>
        <taxon>Pseudomonadati</taxon>
        <taxon>Thermodesulfobacteriota</taxon>
        <taxon>Desulfuromonadia</taxon>
        <taxon>Geobacterales</taxon>
        <taxon>Geobacteraceae</taxon>
        <taxon>Geomonas</taxon>
    </lineage>
</organism>
<evidence type="ECO:0000256" key="2">
    <source>
        <dbReference type="ARBA" id="ARBA00022448"/>
    </source>
</evidence>
<dbReference type="EMBL" id="CP076723">
    <property type="protein sequence ID" value="QWV94035.1"/>
    <property type="molecule type" value="Genomic_DNA"/>
</dbReference>
<dbReference type="NCBIfam" id="NF041515">
    <property type="entry name" value="GspC_delta"/>
    <property type="match status" value="1"/>
</dbReference>
<keyword evidence="8" id="KW-0472">Membrane</keyword>
<keyword evidence="2" id="KW-0813">Transport</keyword>
<evidence type="ECO:0000256" key="4">
    <source>
        <dbReference type="ARBA" id="ARBA00022519"/>
    </source>
</evidence>
<protein>
    <submittedName>
        <fullName evidence="10">General secretion pathway protein GspC</fullName>
    </submittedName>
</protein>
<dbReference type="RefSeq" id="WP_216800768.1">
    <property type="nucleotide sequence ID" value="NZ_CP076723.1"/>
</dbReference>
<dbReference type="Pfam" id="PF11356">
    <property type="entry name" value="T2SSC"/>
    <property type="match status" value="1"/>
</dbReference>
<reference evidence="10 11" key="1">
    <citation type="submission" date="2021-06" db="EMBL/GenBank/DDBJ databases">
        <title>Gemonas diversity in paddy soil.</title>
        <authorList>
            <person name="Liu G."/>
        </authorList>
    </citation>
    <scope>NUCLEOTIDE SEQUENCE [LARGE SCALE GENOMIC DNA]</scope>
    <source>
        <strain evidence="10 11">RG10</strain>
    </source>
</reference>
<name>A0ABX8JEU2_9BACT</name>